<dbReference type="OMA" id="WDYQWRV"/>
<feature type="transmembrane region" description="Helical" evidence="1">
    <location>
        <begin position="59"/>
        <end position="81"/>
    </location>
</feature>
<feature type="transmembrane region" description="Helical" evidence="1">
    <location>
        <begin position="221"/>
        <end position="242"/>
    </location>
</feature>
<keyword evidence="1" id="KW-1133">Transmembrane helix</keyword>
<feature type="transmembrane region" description="Helical" evidence="1">
    <location>
        <begin position="183"/>
        <end position="209"/>
    </location>
</feature>
<dbReference type="OrthoDB" id="2871867at2759"/>
<sequence length="345" mass="38873">MQAPPTNISQDDMKAMFGVLDLDLNRLILQSLLHGLYTGVVAVTIWTIFSSPKCLRSSFLSTIIIVLYVLSTIAFGIDWAFKRRTFIQYGDNYYRVYTALVDDSPWWRANYLAGSINGGVSTLLVDITIIWRCWILWDYQWRVIFVPIVCVVGSTAMKIMQMFSDIRTLNDNISKQKGFTVEIDWSLIYVILMLAITLLCTLLIVYRIVRHAPGMSASRKIVEIFIESSAMYSLSLIIYVALVSKNLGAGYYADIIAAYVKVNLHRFAFTEGSDIFKAIAPTLLVGRVSAHANTVSRRQKMVATWANHPPLVGCFREEDANNSHVYHCPDDGHQMLSGSLGKETV</sequence>
<feature type="transmembrane region" description="Helical" evidence="1">
    <location>
        <begin position="27"/>
        <end position="47"/>
    </location>
</feature>
<gene>
    <name evidence="2" type="ORF">ARMOST_22391</name>
</gene>
<protein>
    <submittedName>
        <fullName evidence="2">Uncharacterized protein</fullName>
    </submittedName>
</protein>
<keyword evidence="3" id="KW-1185">Reference proteome</keyword>
<keyword evidence="1" id="KW-0812">Transmembrane</keyword>
<evidence type="ECO:0000256" key="1">
    <source>
        <dbReference type="SAM" id="Phobius"/>
    </source>
</evidence>
<feature type="transmembrane region" description="Helical" evidence="1">
    <location>
        <begin position="143"/>
        <end position="163"/>
    </location>
</feature>
<dbReference type="Proteomes" id="UP000219338">
    <property type="component" value="Unassembled WGS sequence"/>
</dbReference>
<accession>A0A284SCR9</accession>
<dbReference type="EMBL" id="FUEG01000069">
    <property type="protein sequence ID" value="SJL18790.1"/>
    <property type="molecule type" value="Genomic_DNA"/>
</dbReference>
<dbReference type="AlphaFoldDB" id="A0A284SCR9"/>
<reference evidence="3" key="1">
    <citation type="journal article" date="2017" name="Nat. Ecol. Evol.">
        <title>Genome expansion and lineage-specific genetic innovations in the forest pathogenic fungi Armillaria.</title>
        <authorList>
            <person name="Sipos G."/>
            <person name="Prasanna A.N."/>
            <person name="Walter M.C."/>
            <person name="O'Connor E."/>
            <person name="Balint B."/>
            <person name="Krizsan K."/>
            <person name="Kiss B."/>
            <person name="Hess J."/>
            <person name="Varga T."/>
            <person name="Slot J."/>
            <person name="Riley R."/>
            <person name="Boka B."/>
            <person name="Rigling D."/>
            <person name="Barry K."/>
            <person name="Lee J."/>
            <person name="Mihaltcheva S."/>
            <person name="LaButti K."/>
            <person name="Lipzen A."/>
            <person name="Waldron R."/>
            <person name="Moloney N.M."/>
            <person name="Sperisen C."/>
            <person name="Kredics L."/>
            <person name="Vagvoelgyi C."/>
            <person name="Patrignani A."/>
            <person name="Fitzpatrick D."/>
            <person name="Nagy I."/>
            <person name="Doyle S."/>
            <person name="Anderson J.B."/>
            <person name="Grigoriev I.V."/>
            <person name="Gueldener U."/>
            <person name="Muensterkoetter M."/>
            <person name="Nagy L.G."/>
        </authorList>
    </citation>
    <scope>NUCLEOTIDE SEQUENCE [LARGE SCALE GENOMIC DNA]</scope>
    <source>
        <strain evidence="3">C18/9</strain>
    </source>
</reference>
<evidence type="ECO:0000313" key="3">
    <source>
        <dbReference type="Proteomes" id="UP000219338"/>
    </source>
</evidence>
<organism evidence="2 3">
    <name type="scientific">Armillaria ostoyae</name>
    <name type="common">Armillaria root rot fungus</name>
    <dbReference type="NCBI Taxonomy" id="47428"/>
    <lineage>
        <taxon>Eukaryota</taxon>
        <taxon>Fungi</taxon>
        <taxon>Dikarya</taxon>
        <taxon>Basidiomycota</taxon>
        <taxon>Agaricomycotina</taxon>
        <taxon>Agaricomycetes</taxon>
        <taxon>Agaricomycetidae</taxon>
        <taxon>Agaricales</taxon>
        <taxon>Marasmiineae</taxon>
        <taxon>Physalacriaceae</taxon>
        <taxon>Armillaria</taxon>
    </lineage>
</organism>
<proteinExistence type="predicted"/>
<evidence type="ECO:0000313" key="2">
    <source>
        <dbReference type="EMBL" id="SJL18790.1"/>
    </source>
</evidence>
<keyword evidence="1" id="KW-0472">Membrane</keyword>
<name>A0A284SCR9_ARMOS</name>
<dbReference type="STRING" id="47428.A0A284SCR9"/>